<dbReference type="Gene3D" id="3.40.50.2300">
    <property type="match status" value="1"/>
</dbReference>
<evidence type="ECO:0008006" key="7">
    <source>
        <dbReference type="Google" id="ProtNLM"/>
    </source>
</evidence>
<proteinExistence type="predicted"/>
<dbReference type="Pfam" id="PF00072">
    <property type="entry name" value="Response_reg"/>
    <property type="match status" value="1"/>
</dbReference>
<keyword evidence="6" id="KW-0934">Plastid</keyword>
<dbReference type="AlphaFoldDB" id="A0A4D6WLZ9"/>
<feature type="domain" description="HTH luxR-type" evidence="4">
    <location>
        <begin position="145"/>
        <end position="210"/>
    </location>
</feature>
<dbReference type="InterPro" id="IPR001789">
    <property type="entry name" value="Sig_transdc_resp-reg_receiver"/>
</dbReference>
<evidence type="ECO:0000256" key="1">
    <source>
        <dbReference type="ARBA" id="ARBA00022553"/>
    </source>
</evidence>
<reference evidence="6" key="2">
    <citation type="submission" date="2019-04" db="EMBL/GenBank/DDBJ databases">
        <authorList>
            <person name="Pasella M."/>
        </authorList>
    </citation>
    <scope>NUCLEOTIDE SEQUENCE</scope>
    <source>
        <strain evidence="6">PD2926</strain>
    </source>
</reference>
<dbReference type="PANTHER" id="PTHR44591">
    <property type="entry name" value="STRESS RESPONSE REGULATOR PROTEIN 1"/>
    <property type="match status" value="1"/>
</dbReference>
<dbReference type="GO" id="GO:0000160">
    <property type="term" value="P:phosphorelay signal transduction system"/>
    <property type="evidence" value="ECO:0007669"/>
    <property type="project" value="InterPro"/>
</dbReference>
<dbReference type="InterPro" id="IPR016032">
    <property type="entry name" value="Sig_transdc_resp-reg_C-effctor"/>
</dbReference>
<dbReference type="PROSITE" id="PS50110">
    <property type="entry name" value="RESPONSE_REGULATORY"/>
    <property type="match status" value="1"/>
</dbReference>
<dbReference type="InterPro" id="IPR000792">
    <property type="entry name" value="Tscrpt_reg_LuxR_C"/>
</dbReference>
<dbReference type="PROSITE" id="PS50043">
    <property type="entry name" value="HTH_LUXR_2"/>
    <property type="match status" value="1"/>
</dbReference>
<evidence type="ECO:0000259" key="5">
    <source>
        <dbReference type="PROSITE" id="PS50110"/>
    </source>
</evidence>
<dbReference type="GO" id="GO:0006355">
    <property type="term" value="P:regulation of DNA-templated transcription"/>
    <property type="evidence" value="ECO:0007669"/>
    <property type="project" value="InterPro"/>
</dbReference>
<organism evidence="6">
    <name type="scientific">Bornetia secundiflora</name>
    <dbReference type="NCBI Taxonomy" id="2575637"/>
    <lineage>
        <taxon>Eukaryota</taxon>
        <taxon>Rhodophyta</taxon>
        <taxon>Florideophyceae</taxon>
        <taxon>Rhodymeniophycidae</taxon>
        <taxon>Ceramiales</taxon>
        <taxon>Wrangeliaceae</taxon>
        <taxon>Bornetia</taxon>
    </lineage>
</organism>
<evidence type="ECO:0000313" key="6">
    <source>
        <dbReference type="EMBL" id="QCI04789.1"/>
    </source>
</evidence>
<keyword evidence="1 3" id="KW-0597">Phosphoprotein</keyword>
<dbReference type="GO" id="GO:0003677">
    <property type="term" value="F:DNA binding"/>
    <property type="evidence" value="ECO:0007669"/>
    <property type="project" value="UniProtKB-KW"/>
</dbReference>
<protein>
    <recommendedName>
        <fullName evidence="7">TctD-like protein</fullName>
    </recommendedName>
</protein>
<evidence type="ECO:0000256" key="3">
    <source>
        <dbReference type="PROSITE-ProRule" id="PRU00169"/>
    </source>
</evidence>
<evidence type="ECO:0000256" key="2">
    <source>
        <dbReference type="ARBA" id="ARBA00023125"/>
    </source>
</evidence>
<dbReference type="SMART" id="SM00448">
    <property type="entry name" value="REC"/>
    <property type="match status" value="1"/>
</dbReference>
<dbReference type="PANTHER" id="PTHR44591:SF3">
    <property type="entry name" value="RESPONSE REGULATORY DOMAIN-CONTAINING PROTEIN"/>
    <property type="match status" value="1"/>
</dbReference>
<dbReference type="Pfam" id="PF00196">
    <property type="entry name" value="GerE"/>
    <property type="match status" value="1"/>
</dbReference>
<keyword evidence="2" id="KW-0238">DNA-binding</keyword>
<sequence>MIFHANKKKILIVDDDNSLQKLLSSYLFSEGFLVTTVQDVEAALGFIKFDKPNLIISDIMMKTLDGYDFIKLLKKDQFLMDIPLIFLTAKGMTYDRIRGYNLGCHAYITKPFDPKELLSIIHNIFNNINILQYHNFNIASHMVLETKLWQSFSHKEQNILSCLIKGYMNKEIAIKLNLGLRSVEKYVSCLLRKTNTRNRTELVQLIISSICAKETTEGE</sequence>
<gene>
    <name evidence="6" type="primary">ycf29</name>
</gene>
<feature type="modified residue" description="4-aspartylphosphate" evidence="3">
    <location>
        <position position="58"/>
    </location>
</feature>
<reference evidence="6" key="1">
    <citation type="journal article" date="2019" name="Mol. Phylogenet. Evol.">
        <title>Morphological evolution and classification of the red algal order Ceramiales inferred using plastid phylogenomics.</title>
        <authorList>
            <person name="Diaz-Tapia P."/>
            <person name="Pasella M.M."/>
            <person name="Verbruggen H."/>
            <person name="Maggs C.A."/>
        </authorList>
    </citation>
    <scope>NUCLEOTIDE SEQUENCE</scope>
    <source>
        <strain evidence="6">PD2926</strain>
    </source>
</reference>
<dbReference type="InterPro" id="IPR050595">
    <property type="entry name" value="Bact_response_regulator"/>
</dbReference>
<dbReference type="EMBL" id="MK814615">
    <property type="protein sequence ID" value="QCI04789.1"/>
    <property type="molecule type" value="Genomic_DNA"/>
</dbReference>
<name>A0A4D6WLZ9_9FLOR</name>
<geneLocation type="plastid" evidence="6"/>
<accession>A0A4D6WLZ9</accession>
<feature type="domain" description="Response regulatory" evidence="5">
    <location>
        <begin position="9"/>
        <end position="125"/>
    </location>
</feature>
<dbReference type="Gene3D" id="1.10.10.10">
    <property type="entry name" value="Winged helix-like DNA-binding domain superfamily/Winged helix DNA-binding domain"/>
    <property type="match status" value="1"/>
</dbReference>
<dbReference type="InterPro" id="IPR036388">
    <property type="entry name" value="WH-like_DNA-bd_sf"/>
</dbReference>
<dbReference type="InterPro" id="IPR011006">
    <property type="entry name" value="CheY-like_superfamily"/>
</dbReference>
<dbReference type="SUPFAM" id="SSF52172">
    <property type="entry name" value="CheY-like"/>
    <property type="match status" value="1"/>
</dbReference>
<dbReference type="CDD" id="cd06170">
    <property type="entry name" value="LuxR_C_like"/>
    <property type="match status" value="1"/>
</dbReference>
<dbReference type="SMART" id="SM00421">
    <property type="entry name" value="HTH_LUXR"/>
    <property type="match status" value="1"/>
</dbReference>
<evidence type="ECO:0000259" key="4">
    <source>
        <dbReference type="PROSITE" id="PS50043"/>
    </source>
</evidence>
<dbReference type="SUPFAM" id="SSF46894">
    <property type="entry name" value="C-terminal effector domain of the bipartite response regulators"/>
    <property type="match status" value="1"/>
</dbReference>